<sequence length="32" mass="3880">MNDQRIPKHQIREKTPDDEGDLYVDKKLLKKK</sequence>
<dbReference type="AlphaFoldDB" id="A0A0F9H7G4"/>
<comment type="caution">
    <text evidence="1">The sequence shown here is derived from an EMBL/GenBank/DDBJ whole genome shotgun (WGS) entry which is preliminary data.</text>
</comment>
<accession>A0A0F9H7G4</accession>
<dbReference type="EMBL" id="LAZR01023713">
    <property type="protein sequence ID" value="KKL77575.1"/>
    <property type="molecule type" value="Genomic_DNA"/>
</dbReference>
<reference evidence="1" key="1">
    <citation type="journal article" date="2015" name="Nature">
        <title>Complex archaea that bridge the gap between prokaryotes and eukaryotes.</title>
        <authorList>
            <person name="Spang A."/>
            <person name="Saw J.H."/>
            <person name="Jorgensen S.L."/>
            <person name="Zaremba-Niedzwiedzka K."/>
            <person name="Martijn J."/>
            <person name="Lind A.E."/>
            <person name="van Eijk R."/>
            <person name="Schleper C."/>
            <person name="Guy L."/>
            <person name="Ettema T.J."/>
        </authorList>
    </citation>
    <scope>NUCLEOTIDE SEQUENCE</scope>
</reference>
<feature type="non-terminal residue" evidence="1">
    <location>
        <position position="32"/>
    </location>
</feature>
<proteinExistence type="predicted"/>
<organism evidence="1">
    <name type="scientific">marine sediment metagenome</name>
    <dbReference type="NCBI Taxonomy" id="412755"/>
    <lineage>
        <taxon>unclassified sequences</taxon>
        <taxon>metagenomes</taxon>
        <taxon>ecological metagenomes</taxon>
    </lineage>
</organism>
<evidence type="ECO:0000313" key="1">
    <source>
        <dbReference type="EMBL" id="KKL77575.1"/>
    </source>
</evidence>
<gene>
    <name evidence="1" type="ORF">LCGC14_2033550</name>
</gene>
<name>A0A0F9H7G4_9ZZZZ</name>
<protein>
    <submittedName>
        <fullName evidence="1">Uncharacterized protein</fullName>
    </submittedName>
</protein>